<feature type="region of interest" description="Disordered" evidence="1">
    <location>
        <begin position="236"/>
        <end position="255"/>
    </location>
</feature>
<dbReference type="GO" id="GO:0031085">
    <property type="term" value="C:BLOC-3 complex"/>
    <property type="evidence" value="ECO:0007669"/>
    <property type="project" value="TreeGrafter"/>
</dbReference>
<evidence type="ECO:0000313" key="5">
    <source>
        <dbReference type="EMBL" id="KAF2904816.1"/>
    </source>
</evidence>
<dbReference type="InterPro" id="IPR043971">
    <property type="entry name" value="FUZ/MON1/HPS1_longin_2"/>
</dbReference>
<accession>A0A8K0GMB7</accession>
<feature type="domain" description="FUZ/MON1/HPS1 third Longin" evidence="4">
    <location>
        <begin position="469"/>
        <end position="610"/>
    </location>
</feature>
<name>A0A8K0GMB7_IGNLU</name>
<dbReference type="InterPro" id="IPR043972">
    <property type="entry name" value="FUZ/MON1/HPS1_longin_1"/>
</dbReference>
<dbReference type="InterPro" id="IPR043970">
    <property type="entry name" value="FUZ/MON1/HPS1_longin_3"/>
</dbReference>
<dbReference type="Proteomes" id="UP000801492">
    <property type="component" value="Unassembled WGS sequence"/>
</dbReference>
<dbReference type="InterPro" id="IPR026053">
    <property type="entry name" value="HPS1"/>
</dbReference>
<dbReference type="PANTHER" id="PTHR12761">
    <property type="entry name" value="HERMANSKY-PUDLAK SYNDROME PROTEIN 1"/>
    <property type="match status" value="1"/>
</dbReference>
<keyword evidence="6" id="KW-1185">Reference proteome</keyword>
<dbReference type="Pfam" id="PF19037">
    <property type="entry name" value="Fuz_longin_2"/>
    <property type="match status" value="1"/>
</dbReference>
<evidence type="ECO:0000256" key="1">
    <source>
        <dbReference type="SAM" id="MobiDB-lite"/>
    </source>
</evidence>
<dbReference type="GO" id="GO:0005085">
    <property type="term" value="F:guanyl-nucleotide exchange factor activity"/>
    <property type="evidence" value="ECO:0007669"/>
    <property type="project" value="TreeGrafter"/>
</dbReference>
<dbReference type="EMBL" id="VTPC01000674">
    <property type="protein sequence ID" value="KAF2904816.1"/>
    <property type="molecule type" value="Genomic_DNA"/>
</dbReference>
<protein>
    <recommendedName>
        <fullName evidence="7">Hermansky-Pudlak syndrome 1 protein homolog</fullName>
    </recommendedName>
</protein>
<dbReference type="PANTHER" id="PTHR12761:SF1">
    <property type="entry name" value="BLOC-3 COMPLEX MEMBER HPS1"/>
    <property type="match status" value="1"/>
</dbReference>
<dbReference type="GO" id="GO:0016192">
    <property type="term" value="P:vesicle-mediated transport"/>
    <property type="evidence" value="ECO:0007669"/>
    <property type="project" value="InterPro"/>
</dbReference>
<organism evidence="5 6">
    <name type="scientific">Ignelater luminosus</name>
    <name type="common">Cucubano</name>
    <name type="synonym">Pyrophorus luminosus</name>
    <dbReference type="NCBI Taxonomy" id="2038154"/>
    <lineage>
        <taxon>Eukaryota</taxon>
        <taxon>Metazoa</taxon>
        <taxon>Ecdysozoa</taxon>
        <taxon>Arthropoda</taxon>
        <taxon>Hexapoda</taxon>
        <taxon>Insecta</taxon>
        <taxon>Pterygota</taxon>
        <taxon>Neoptera</taxon>
        <taxon>Endopterygota</taxon>
        <taxon>Coleoptera</taxon>
        <taxon>Polyphaga</taxon>
        <taxon>Elateriformia</taxon>
        <taxon>Elateroidea</taxon>
        <taxon>Elateridae</taxon>
        <taxon>Agrypninae</taxon>
        <taxon>Pyrophorini</taxon>
        <taxon>Ignelater</taxon>
    </lineage>
</organism>
<gene>
    <name evidence="5" type="ORF">ILUMI_01381</name>
</gene>
<evidence type="ECO:0000259" key="4">
    <source>
        <dbReference type="Pfam" id="PF19038"/>
    </source>
</evidence>
<dbReference type="OrthoDB" id="10255234at2759"/>
<dbReference type="Pfam" id="PF19038">
    <property type="entry name" value="Fuz_longin_3"/>
    <property type="match status" value="1"/>
</dbReference>
<proteinExistence type="predicted"/>
<evidence type="ECO:0000259" key="3">
    <source>
        <dbReference type="Pfam" id="PF19037"/>
    </source>
</evidence>
<evidence type="ECO:0000313" key="6">
    <source>
        <dbReference type="Proteomes" id="UP000801492"/>
    </source>
</evidence>
<evidence type="ECO:0008006" key="7">
    <source>
        <dbReference type="Google" id="ProtNLM"/>
    </source>
</evidence>
<reference evidence="5" key="1">
    <citation type="submission" date="2019-08" db="EMBL/GenBank/DDBJ databases">
        <title>The genome of the North American firefly Photinus pyralis.</title>
        <authorList>
            <consortium name="Photinus pyralis genome working group"/>
            <person name="Fallon T.R."/>
            <person name="Sander Lower S.E."/>
            <person name="Weng J.-K."/>
        </authorList>
    </citation>
    <scope>NUCLEOTIDE SEQUENCE</scope>
    <source>
        <strain evidence="5">TRF0915ILg1</strain>
        <tissue evidence="5">Whole body</tissue>
    </source>
</reference>
<sequence>MKCLLVFDTSNDIIYTKYNKKFAININEYARAQGLITEEDRDTKINSNIIVQLFSPIVTSQRIMSCQFGNSYTSIQCEDNINLTFEEYMGYLFVSIGREDVISMKRFLSVCVTIVRYLCGPDVLLLKTNTRASSTVTHLIDSWIYLHNTEQLMLVEAIEQLMVNSDLSAAALQALNEAVDKLQTVTERSKVHALVLVQNKFLSLYSSRTATVLSPTDILFLILLCNTNNMKQIQNENDADSDSEEEFYSPSSSPVTCDQPLNTLQQDDEQLQTHSYQVLLAGSDFIPKCVPHVVHINQITEGVNLLLIIEAGNALISSGLYDTFSYLHTMQIVQMQQDVETLKPAFENLDTAVKKLTDGLKKAKGSSKSALELSYKQLLKQWDGMRKKYLEFIKTNSNEALLTAENATAGLLKILKELLSLTAFDNSILYTTQVCLKDITKMVSDKLENFNEFFKAKALRNFTLGSYPLLHYRTNHRVTTPTLDFTSAETVNLTKKKIWSMLHFSRNHLQEGHLSIMWKDTTFNYAYFLWFEDTSGAPLKPTIFPTNASKALPLPGILCGDFYQKLKEACFPKMAPSKVRCYELYCIHLGLATASCVLEHTRRLAATIWELRGHPNHPIDLLYNLIKSVPELYHSM</sequence>
<dbReference type="AlphaFoldDB" id="A0A8K0GMB7"/>
<dbReference type="Pfam" id="PF19036">
    <property type="entry name" value="Fuz_longin_1"/>
    <property type="match status" value="1"/>
</dbReference>
<feature type="domain" description="FUZ/MON1/HPS1 second Longin" evidence="3">
    <location>
        <begin position="189"/>
        <end position="325"/>
    </location>
</feature>
<feature type="domain" description="FUZ/MON1/HPS1 first Longin" evidence="2">
    <location>
        <begin position="2"/>
        <end position="143"/>
    </location>
</feature>
<evidence type="ECO:0000259" key="2">
    <source>
        <dbReference type="Pfam" id="PF19036"/>
    </source>
</evidence>
<comment type="caution">
    <text evidence="5">The sequence shown here is derived from an EMBL/GenBank/DDBJ whole genome shotgun (WGS) entry which is preliminary data.</text>
</comment>
<feature type="compositionally biased region" description="Acidic residues" evidence="1">
    <location>
        <begin position="237"/>
        <end position="247"/>
    </location>
</feature>